<organism evidence="1 2">
    <name type="scientific">Dermatophagoides pteronyssinus</name>
    <name type="common">European house dust mite</name>
    <dbReference type="NCBI Taxonomy" id="6956"/>
    <lineage>
        <taxon>Eukaryota</taxon>
        <taxon>Metazoa</taxon>
        <taxon>Ecdysozoa</taxon>
        <taxon>Arthropoda</taxon>
        <taxon>Chelicerata</taxon>
        <taxon>Arachnida</taxon>
        <taxon>Acari</taxon>
        <taxon>Acariformes</taxon>
        <taxon>Sarcoptiformes</taxon>
        <taxon>Astigmata</taxon>
        <taxon>Psoroptidia</taxon>
        <taxon>Analgoidea</taxon>
        <taxon>Pyroglyphidae</taxon>
        <taxon>Dermatophagoidinae</taxon>
        <taxon>Dermatophagoides</taxon>
    </lineage>
</organism>
<gene>
    <name evidence="1" type="ORF">DERP_000746</name>
</gene>
<accession>A0ABQ8J157</accession>
<comment type="caution">
    <text evidence="1">The sequence shown here is derived from an EMBL/GenBank/DDBJ whole genome shotgun (WGS) entry which is preliminary data.</text>
</comment>
<name>A0ABQ8J157_DERPT</name>
<evidence type="ECO:0000313" key="1">
    <source>
        <dbReference type="EMBL" id="KAH9416247.1"/>
    </source>
</evidence>
<protein>
    <submittedName>
        <fullName evidence="1">Uncharacterized protein</fullName>
    </submittedName>
</protein>
<dbReference type="Proteomes" id="UP000887458">
    <property type="component" value="Unassembled WGS sequence"/>
</dbReference>
<proteinExistence type="predicted"/>
<keyword evidence="2" id="KW-1185">Reference proteome</keyword>
<dbReference type="EMBL" id="NJHN03000095">
    <property type="protein sequence ID" value="KAH9416247.1"/>
    <property type="molecule type" value="Genomic_DNA"/>
</dbReference>
<sequence length="70" mass="8108">MRLIHCWFCGLAKKTSITTTTTNTGSFTLKNTKENNNFSQQQQQQPIYAYISKTIEIELNCQDGWMNENT</sequence>
<evidence type="ECO:0000313" key="2">
    <source>
        <dbReference type="Proteomes" id="UP000887458"/>
    </source>
</evidence>
<reference evidence="1 2" key="1">
    <citation type="journal article" date="2018" name="J. Allergy Clin. Immunol.">
        <title>High-quality assembly of Dermatophagoides pteronyssinus genome and transcriptome reveals a wide range of novel allergens.</title>
        <authorList>
            <person name="Liu X.Y."/>
            <person name="Yang K.Y."/>
            <person name="Wang M.Q."/>
            <person name="Kwok J.S."/>
            <person name="Zeng X."/>
            <person name="Yang Z."/>
            <person name="Xiao X.J."/>
            <person name="Lau C.P."/>
            <person name="Li Y."/>
            <person name="Huang Z.M."/>
            <person name="Ba J.G."/>
            <person name="Yim A.K."/>
            <person name="Ouyang C.Y."/>
            <person name="Ngai S.M."/>
            <person name="Chan T.F."/>
            <person name="Leung E.L."/>
            <person name="Liu L."/>
            <person name="Liu Z.G."/>
            <person name="Tsui S.K."/>
        </authorList>
    </citation>
    <scope>NUCLEOTIDE SEQUENCE [LARGE SCALE GENOMIC DNA]</scope>
    <source>
        <strain evidence="1">Derp</strain>
    </source>
</reference>
<reference evidence="1 2" key="2">
    <citation type="journal article" date="2022" name="Mol. Biol. Evol.">
        <title>Comparative Genomics Reveals Insights into the Divergent Evolution of Astigmatic Mites and Household Pest Adaptations.</title>
        <authorList>
            <person name="Xiong Q."/>
            <person name="Wan A.T."/>
            <person name="Liu X."/>
            <person name="Fung C.S."/>
            <person name="Xiao X."/>
            <person name="Malainual N."/>
            <person name="Hou J."/>
            <person name="Wang L."/>
            <person name="Wang M."/>
            <person name="Yang K.Y."/>
            <person name="Cui Y."/>
            <person name="Leung E.L."/>
            <person name="Nong W."/>
            <person name="Shin S.K."/>
            <person name="Au S.W."/>
            <person name="Jeong K.Y."/>
            <person name="Chew F.T."/>
            <person name="Hui J.H."/>
            <person name="Leung T.F."/>
            <person name="Tungtrongchitr A."/>
            <person name="Zhong N."/>
            <person name="Liu Z."/>
            <person name="Tsui S.K."/>
        </authorList>
    </citation>
    <scope>NUCLEOTIDE SEQUENCE [LARGE SCALE GENOMIC DNA]</scope>
    <source>
        <strain evidence="1">Derp</strain>
    </source>
</reference>